<protein>
    <submittedName>
        <fullName evidence="1">Uncharacterized protein</fullName>
    </submittedName>
</protein>
<name>A0A165KD46_9BASI</name>
<dbReference type="EMBL" id="KV423914">
    <property type="protein sequence ID" value="KZT62982.1"/>
    <property type="molecule type" value="Genomic_DNA"/>
</dbReference>
<dbReference type="AlphaFoldDB" id="A0A165KD46"/>
<reference evidence="1 2" key="1">
    <citation type="journal article" date="2016" name="Mol. Biol. Evol.">
        <title>Comparative Genomics of Early-Diverging Mushroom-Forming Fungi Provides Insights into the Origins of Lignocellulose Decay Capabilities.</title>
        <authorList>
            <person name="Nagy L.G."/>
            <person name="Riley R."/>
            <person name="Tritt A."/>
            <person name="Adam C."/>
            <person name="Daum C."/>
            <person name="Floudas D."/>
            <person name="Sun H."/>
            <person name="Yadav J.S."/>
            <person name="Pangilinan J."/>
            <person name="Larsson K.H."/>
            <person name="Matsuura K."/>
            <person name="Barry K."/>
            <person name="Labutti K."/>
            <person name="Kuo R."/>
            <person name="Ohm R.A."/>
            <person name="Bhattacharya S.S."/>
            <person name="Shirouzu T."/>
            <person name="Yoshinaga Y."/>
            <person name="Martin F.M."/>
            <person name="Grigoriev I.V."/>
            <person name="Hibbett D.S."/>
        </authorList>
    </citation>
    <scope>NUCLEOTIDE SEQUENCE [LARGE SCALE GENOMIC DNA]</scope>
    <source>
        <strain evidence="1 2">HHB12733</strain>
    </source>
</reference>
<keyword evidence="2" id="KW-1185">Reference proteome</keyword>
<organism evidence="1 2">
    <name type="scientific">Calocera cornea HHB12733</name>
    <dbReference type="NCBI Taxonomy" id="1353952"/>
    <lineage>
        <taxon>Eukaryota</taxon>
        <taxon>Fungi</taxon>
        <taxon>Dikarya</taxon>
        <taxon>Basidiomycota</taxon>
        <taxon>Agaricomycotina</taxon>
        <taxon>Dacrymycetes</taxon>
        <taxon>Dacrymycetales</taxon>
        <taxon>Dacrymycetaceae</taxon>
        <taxon>Calocera</taxon>
    </lineage>
</organism>
<dbReference type="InParanoid" id="A0A165KD46"/>
<evidence type="ECO:0000313" key="2">
    <source>
        <dbReference type="Proteomes" id="UP000076842"/>
    </source>
</evidence>
<accession>A0A165KD46</accession>
<gene>
    <name evidence="1" type="ORF">CALCODRAFT_513855</name>
</gene>
<dbReference type="Proteomes" id="UP000076842">
    <property type="component" value="Unassembled WGS sequence"/>
</dbReference>
<proteinExistence type="predicted"/>
<evidence type="ECO:0000313" key="1">
    <source>
        <dbReference type="EMBL" id="KZT62982.1"/>
    </source>
</evidence>
<sequence>MTLAGDLPEVPFGIAFDALIQECYTTAAAAKMAELCKRAWQEAEAKRLRNIKPNDRSKITRVISHICDMLRGGGLDCHEILDAMLWALRWIELADAGGISPLDALRHCCSNEVELDMIEEAEVKLLAFWVDSKRTIHPAGRTKVDRSSVQEPSANRPEWWMLPEDTQACASRCWGSRGWVEKRRKSTSETKINLAAAIGHAHGDEMALALCGHPDELESPALTPPVLIEVIVPMIYMQELAAKHDFLLRPILDLELCYIFNHETPSDLGQFWASQ</sequence>